<evidence type="ECO:0000313" key="1">
    <source>
        <dbReference type="EMBL" id="RRJ54909.1"/>
    </source>
</evidence>
<accession>A0A3P3TBL7</accession>
<protein>
    <submittedName>
        <fullName evidence="1">Uncharacterized protein</fullName>
    </submittedName>
</protein>
<sequence>MARYVIGYVPGGAYANGISYLELSDTMHIRGYGHASCSTSDEALTWLFDEQKVSPNDVICAGIDTLMSWATVGTFRPMDYFLKQEYPEVENLIFSVNSAYGAMAIHGMVFAHALIRCAPHIHFINESHPKVAYYAQTGFWHDYLTRTDQLNIDPKESHESARWTCNKMFNEVGAVRMWKELLQWINHDAGYSMVQSSDITIPIDDSEWDALYSAWFTYHLGFRSTCRDLMKLEEQGLLTINLSTDQSSRIKLLRQRFAGEDQSIVRMMENRIIIPCELEEKVKYLWLPASAGDANERFT</sequence>
<evidence type="ECO:0000313" key="2">
    <source>
        <dbReference type="Proteomes" id="UP000267017"/>
    </source>
</evidence>
<dbReference type="AlphaFoldDB" id="A0A3P3TBL7"/>
<dbReference type="EMBL" id="RRCN01000002">
    <property type="protein sequence ID" value="RRJ54909.1"/>
    <property type="molecule type" value="Genomic_DNA"/>
</dbReference>
<dbReference type="Proteomes" id="UP000267017">
    <property type="component" value="Unassembled WGS sequence"/>
</dbReference>
<dbReference type="RefSeq" id="WP_128636002.1">
    <property type="nucleotide sequence ID" value="NZ_RRCN01000002.1"/>
</dbReference>
<proteinExistence type="predicted"/>
<organism evidence="1 2">
    <name type="scientific">Paenibacillus oralis</name>
    <dbReference type="NCBI Taxonomy" id="2490856"/>
    <lineage>
        <taxon>Bacteria</taxon>
        <taxon>Bacillati</taxon>
        <taxon>Bacillota</taxon>
        <taxon>Bacilli</taxon>
        <taxon>Bacillales</taxon>
        <taxon>Paenibacillaceae</taxon>
        <taxon>Paenibacillus</taxon>
    </lineage>
</organism>
<name>A0A3P3TBL7_9BACL</name>
<dbReference type="OrthoDB" id="7833080at2"/>
<reference evidence="1 2" key="1">
    <citation type="submission" date="2018-11" db="EMBL/GenBank/DDBJ databases">
        <title>Genome sequencing of Paenibacillus sp. KCOM 3021 (= ChDC PVNT-B20).</title>
        <authorList>
            <person name="Kook J.-K."/>
            <person name="Park S.-N."/>
            <person name="Lim Y.K."/>
        </authorList>
    </citation>
    <scope>NUCLEOTIDE SEQUENCE [LARGE SCALE GENOMIC DNA]</scope>
    <source>
        <strain evidence="1 2">KCOM 3021</strain>
    </source>
</reference>
<gene>
    <name evidence="1" type="ORF">EHV15_35650</name>
</gene>
<comment type="caution">
    <text evidence="1">The sequence shown here is derived from an EMBL/GenBank/DDBJ whole genome shotgun (WGS) entry which is preliminary data.</text>
</comment>
<keyword evidence="2" id="KW-1185">Reference proteome</keyword>